<evidence type="ECO:0000256" key="1">
    <source>
        <dbReference type="ARBA" id="ARBA00022737"/>
    </source>
</evidence>
<gene>
    <name evidence="3" type="ORF">PEVE_00036967</name>
</gene>
<sequence>MAQNSYRPLKLCTVMRAFGLRFIAKAFFFVSYDSLHYVKTFSDEGQFLYEIGCKGSGDRQLRRPQGLAIDKLNNPVVCDSDNKRLQVFSLEGKFPNSVTEEVSGPDSVTVVKNGHLLFCDL</sequence>
<reference evidence="3 4" key="1">
    <citation type="submission" date="2022-05" db="EMBL/GenBank/DDBJ databases">
        <authorList>
            <consortium name="Genoscope - CEA"/>
            <person name="William W."/>
        </authorList>
    </citation>
    <scope>NUCLEOTIDE SEQUENCE [LARGE SCALE GENOMIC DNA]</scope>
</reference>
<dbReference type="InterPro" id="IPR011042">
    <property type="entry name" value="6-blade_b-propeller_TolB-like"/>
</dbReference>
<protein>
    <submittedName>
        <fullName evidence="3">Uncharacterized protein</fullName>
    </submittedName>
</protein>
<keyword evidence="1" id="KW-0677">Repeat</keyword>
<keyword evidence="4" id="KW-1185">Reference proteome</keyword>
<dbReference type="EMBL" id="CALNXI010000006">
    <property type="protein sequence ID" value="CAH3014139.1"/>
    <property type="molecule type" value="Genomic_DNA"/>
</dbReference>
<evidence type="ECO:0000313" key="3">
    <source>
        <dbReference type="EMBL" id="CAH3014139.1"/>
    </source>
</evidence>
<comment type="caution">
    <text evidence="3">The sequence shown here is derived from an EMBL/GenBank/DDBJ whole genome shotgun (WGS) entry which is preliminary data.</text>
</comment>
<dbReference type="PANTHER" id="PTHR24104">
    <property type="entry name" value="E3 UBIQUITIN-PROTEIN LIGASE NHLRC1-RELATED"/>
    <property type="match status" value="1"/>
</dbReference>
<dbReference type="PROSITE" id="PS51125">
    <property type="entry name" value="NHL"/>
    <property type="match status" value="1"/>
</dbReference>
<organism evidence="3 4">
    <name type="scientific">Porites evermanni</name>
    <dbReference type="NCBI Taxonomy" id="104178"/>
    <lineage>
        <taxon>Eukaryota</taxon>
        <taxon>Metazoa</taxon>
        <taxon>Cnidaria</taxon>
        <taxon>Anthozoa</taxon>
        <taxon>Hexacorallia</taxon>
        <taxon>Scleractinia</taxon>
        <taxon>Fungiina</taxon>
        <taxon>Poritidae</taxon>
        <taxon>Porites</taxon>
    </lineage>
</organism>
<feature type="repeat" description="NHL" evidence="2">
    <location>
        <begin position="48"/>
        <end position="91"/>
    </location>
</feature>
<name>A0ABN8LF88_9CNID</name>
<dbReference type="Proteomes" id="UP001159427">
    <property type="component" value="Unassembled WGS sequence"/>
</dbReference>
<dbReference type="Pfam" id="PF01436">
    <property type="entry name" value="NHL"/>
    <property type="match status" value="1"/>
</dbReference>
<dbReference type="InterPro" id="IPR050952">
    <property type="entry name" value="TRIM-NHL_E3_ligases"/>
</dbReference>
<dbReference type="Gene3D" id="2.120.10.30">
    <property type="entry name" value="TolB, C-terminal domain"/>
    <property type="match status" value="1"/>
</dbReference>
<evidence type="ECO:0000256" key="2">
    <source>
        <dbReference type="PROSITE-ProRule" id="PRU00504"/>
    </source>
</evidence>
<dbReference type="SUPFAM" id="SSF63825">
    <property type="entry name" value="YWTD domain"/>
    <property type="match status" value="1"/>
</dbReference>
<proteinExistence type="predicted"/>
<dbReference type="PANTHER" id="PTHR24104:SF57">
    <property type="entry name" value="BEE-MILK PROTEIN"/>
    <property type="match status" value="1"/>
</dbReference>
<evidence type="ECO:0000313" key="4">
    <source>
        <dbReference type="Proteomes" id="UP001159427"/>
    </source>
</evidence>
<dbReference type="InterPro" id="IPR001258">
    <property type="entry name" value="NHL_repeat"/>
</dbReference>
<accession>A0ABN8LF88</accession>